<reference evidence="1" key="1">
    <citation type="submission" date="2022-04" db="EMBL/GenBank/DDBJ databases">
        <title>Desulfatitalea alkaliphila sp. nov., a novel anaerobic sulfate-reducing bacterium isolated from terrestrial mud volcano, Taman Peninsula, Russia.</title>
        <authorList>
            <person name="Khomyakova M.A."/>
            <person name="Merkel A.Y."/>
            <person name="Slobodkin A.I."/>
        </authorList>
    </citation>
    <scope>NUCLEOTIDE SEQUENCE</scope>
    <source>
        <strain evidence="1">M08but</strain>
    </source>
</reference>
<gene>
    <name evidence="1" type="ORF">MRX98_12405</name>
</gene>
<evidence type="ECO:0000313" key="1">
    <source>
        <dbReference type="EMBL" id="MCJ8501378.1"/>
    </source>
</evidence>
<evidence type="ECO:0000313" key="2">
    <source>
        <dbReference type="Proteomes" id="UP001165427"/>
    </source>
</evidence>
<organism evidence="1 2">
    <name type="scientific">Desulfatitalea alkaliphila</name>
    <dbReference type="NCBI Taxonomy" id="2929485"/>
    <lineage>
        <taxon>Bacteria</taxon>
        <taxon>Pseudomonadati</taxon>
        <taxon>Thermodesulfobacteriota</taxon>
        <taxon>Desulfobacteria</taxon>
        <taxon>Desulfobacterales</taxon>
        <taxon>Desulfosarcinaceae</taxon>
        <taxon>Desulfatitalea</taxon>
    </lineage>
</organism>
<protein>
    <submittedName>
        <fullName evidence="1">Uncharacterized protein</fullName>
    </submittedName>
</protein>
<dbReference type="Proteomes" id="UP001165427">
    <property type="component" value="Unassembled WGS sequence"/>
</dbReference>
<name>A0AA41R4I8_9BACT</name>
<keyword evidence="2" id="KW-1185">Reference proteome</keyword>
<dbReference type="EMBL" id="JALJRB010000013">
    <property type="protein sequence ID" value="MCJ8501378.1"/>
    <property type="molecule type" value="Genomic_DNA"/>
</dbReference>
<comment type="caution">
    <text evidence="1">The sequence shown here is derived from an EMBL/GenBank/DDBJ whole genome shotgun (WGS) entry which is preliminary data.</text>
</comment>
<proteinExistence type="predicted"/>
<dbReference type="AlphaFoldDB" id="A0AA41R4I8"/>
<dbReference type="RefSeq" id="WP_246908874.1">
    <property type="nucleotide sequence ID" value="NZ_JALJRB010000013.1"/>
</dbReference>
<accession>A0AA41R4I8</accession>
<sequence>MQRTVLGLALDMLERAWSPCTTVRAPFTWSDDRWRQKFMRVDDANREALARAGEERRRLQERMKPGKP</sequence>